<dbReference type="Gene3D" id="2.120.10.10">
    <property type="match status" value="1"/>
</dbReference>
<dbReference type="InterPro" id="IPR036278">
    <property type="entry name" value="Sialidase_sf"/>
</dbReference>
<dbReference type="AlphaFoldDB" id="A0A0R0AHA5"/>
<proteinExistence type="predicted"/>
<organism evidence="2 3">
    <name type="scientific">Stenotrophomonas pictorum JCM 9942</name>
    <dbReference type="NCBI Taxonomy" id="1236960"/>
    <lineage>
        <taxon>Bacteria</taxon>
        <taxon>Pseudomonadati</taxon>
        <taxon>Pseudomonadota</taxon>
        <taxon>Gammaproteobacteria</taxon>
        <taxon>Lysobacterales</taxon>
        <taxon>Lysobacteraceae</taxon>
        <taxon>Stenotrophomonas</taxon>
    </lineage>
</organism>
<dbReference type="Proteomes" id="UP000050836">
    <property type="component" value="Unassembled WGS sequence"/>
</dbReference>
<reference evidence="2 3" key="1">
    <citation type="submission" date="2015-10" db="EMBL/GenBank/DDBJ databases">
        <title>Genome sequencing and analysis of members of genus Stenotrophomonas.</title>
        <authorList>
            <person name="Patil P.P."/>
            <person name="Midha S."/>
            <person name="Patil P.B."/>
        </authorList>
    </citation>
    <scope>NUCLEOTIDE SEQUENCE [LARGE SCALE GENOMIC DNA]</scope>
    <source>
        <strain evidence="2 3">JCM 9942</strain>
    </source>
</reference>
<dbReference type="EMBL" id="LLXS01000007">
    <property type="protein sequence ID" value="KRG44496.1"/>
    <property type="molecule type" value="Genomic_DNA"/>
</dbReference>
<feature type="compositionally biased region" description="Low complexity" evidence="1">
    <location>
        <begin position="434"/>
        <end position="448"/>
    </location>
</feature>
<dbReference type="RefSeq" id="WP_057505685.1">
    <property type="nucleotide sequence ID" value="NZ_LLXS01000007.1"/>
</dbReference>
<gene>
    <name evidence="2" type="ORF">ARC78_04930</name>
</gene>
<feature type="region of interest" description="Disordered" evidence="1">
    <location>
        <begin position="419"/>
        <end position="456"/>
    </location>
</feature>
<evidence type="ECO:0000313" key="3">
    <source>
        <dbReference type="Proteomes" id="UP000050836"/>
    </source>
</evidence>
<dbReference type="PROSITE" id="PS51257">
    <property type="entry name" value="PROKAR_LIPOPROTEIN"/>
    <property type="match status" value="1"/>
</dbReference>
<name>A0A0R0AHA5_9GAMM</name>
<comment type="caution">
    <text evidence="2">The sequence shown here is derived from an EMBL/GenBank/DDBJ whole genome shotgun (WGS) entry which is preliminary data.</text>
</comment>
<keyword evidence="3" id="KW-1185">Reference proteome</keyword>
<sequence>MRIVAASLVVMGLLLGACSGPDRSRSAHASAPALALRIEPWTLPADAVAAQPDLVTAPDGSVLLSWLSPDAQGHRLRYARFAGNRWQPPQQIARGDDWFVNWADTPHLLASANGALWAQWLRKSAGTPYAYEVQLARSADGVRWSAPVTVHDDGTASEHGFVSLWPEGAEGLGIAWLDGRNTAGSAGHAHHGAGAMTLRSARFDARLHKHDEVELDAMTCDCCQTAAGMAADGPLLVYRGRDAAEIRDIQLRRRTGSDWRPMQRVHADNWTMPACPVNGPAVAASGRDVVVAWYTAPQGEPLLRMAHSGDGGATFAAPVEPDRGAGLQGRVQLAVDAGGVWLAWLREDGSGQSLWLARYGPALQRELARLQVAALHGRGHGTGFPRLLAEPGGARLVWTDVVAGKPQLRGARVREVAQTAATAAADPGPHRTDLPTAADPATAGDYPASPGSRAVQ</sequence>
<evidence type="ECO:0000256" key="1">
    <source>
        <dbReference type="SAM" id="MobiDB-lite"/>
    </source>
</evidence>
<evidence type="ECO:0000313" key="2">
    <source>
        <dbReference type="EMBL" id="KRG44496.1"/>
    </source>
</evidence>
<accession>A0A0R0AHA5</accession>
<dbReference type="SUPFAM" id="SSF50939">
    <property type="entry name" value="Sialidases"/>
    <property type="match status" value="1"/>
</dbReference>
<evidence type="ECO:0008006" key="4">
    <source>
        <dbReference type="Google" id="ProtNLM"/>
    </source>
</evidence>
<protein>
    <recommendedName>
        <fullName evidence="4">Exo-alpha-sialidase</fullName>
    </recommendedName>
</protein>